<sequence>MELSRYVLPGGKLDDALILNKEAIYKGMNGKVIERFFIPAEQRTQSYIFKPLTNVETIGRERWAHTEIIPLVPQIRTPKILAQADHSDPDRYWAIMEDYGRLSHELSEEDLVLAAGVIPFWHQLSQQLVPEHLTGNKPKLEQALETVQGKWENVKCILQASGMDAKLITKFYTAINNAPFGSSQETVVSQGDFHRGNIAIQNQGVVVLDWEHVHRNSPYWDLYNLIDMTHPVIRRRTTQAGRGAALRTYASRRTELGWMGSQSELEAGYYLYSAIYSAWMLLLIEADRSKGVFRVDDLQEAEKETLTSFAECMSQH</sequence>
<gene>
    <name evidence="2" type="ORF">PAESOLCIP111_03084</name>
</gene>
<dbReference type="Pfam" id="PF01636">
    <property type="entry name" value="APH"/>
    <property type="match status" value="1"/>
</dbReference>
<dbReference type="AlphaFoldDB" id="A0A916K2Z0"/>
<dbReference type="EMBL" id="CAJVAS010000012">
    <property type="protein sequence ID" value="CAG7629247.1"/>
    <property type="molecule type" value="Genomic_DNA"/>
</dbReference>
<feature type="domain" description="Aminoglycoside phosphotransferase" evidence="1">
    <location>
        <begin position="76"/>
        <end position="250"/>
    </location>
</feature>
<name>A0A916K2Z0_9BACL</name>
<reference evidence="2" key="1">
    <citation type="submission" date="2021-06" db="EMBL/GenBank/DDBJ databases">
        <authorList>
            <person name="Criscuolo A."/>
        </authorList>
    </citation>
    <scope>NUCLEOTIDE SEQUENCE</scope>
    <source>
        <strain evidence="2">CIP111600</strain>
    </source>
</reference>
<dbReference type="Proteomes" id="UP000693672">
    <property type="component" value="Unassembled WGS sequence"/>
</dbReference>
<evidence type="ECO:0000259" key="1">
    <source>
        <dbReference type="Pfam" id="PF01636"/>
    </source>
</evidence>
<accession>A0A916K2Z0</accession>
<dbReference type="RefSeq" id="WP_218092846.1">
    <property type="nucleotide sequence ID" value="NZ_CAJVAS010000012.1"/>
</dbReference>
<protein>
    <recommendedName>
        <fullName evidence="1">Aminoglycoside phosphotransferase domain-containing protein</fullName>
    </recommendedName>
</protein>
<keyword evidence="3" id="KW-1185">Reference proteome</keyword>
<proteinExistence type="predicted"/>
<dbReference type="InterPro" id="IPR002575">
    <property type="entry name" value="Aminoglycoside_PTrfase"/>
</dbReference>
<organism evidence="2 3">
    <name type="scientific">Paenibacillus solanacearum</name>
    <dbReference type="NCBI Taxonomy" id="2048548"/>
    <lineage>
        <taxon>Bacteria</taxon>
        <taxon>Bacillati</taxon>
        <taxon>Bacillota</taxon>
        <taxon>Bacilli</taxon>
        <taxon>Bacillales</taxon>
        <taxon>Paenibacillaceae</taxon>
        <taxon>Paenibacillus</taxon>
    </lineage>
</organism>
<evidence type="ECO:0000313" key="2">
    <source>
        <dbReference type="EMBL" id="CAG7629247.1"/>
    </source>
</evidence>
<comment type="caution">
    <text evidence="2">The sequence shown here is derived from an EMBL/GenBank/DDBJ whole genome shotgun (WGS) entry which is preliminary data.</text>
</comment>
<evidence type="ECO:0000313" key="3">
    <source>
        <dbReference type="Proteomes" id="UP000693672"/>
    </source>
</evidence>